<comment type="caution">
    <text evidence="1">The sequence shown here is derived from an EMBL/GenBank/DDBJ whole genome shotgun (WGS) entry which is preliminary data.</text>
</comment>
<dbReference type="OrthoDB" id="2823490at2759"/>
<reference evidence="1" key="2">
    <citation type="submission" date="2020-04" db="EMBL/GenBank/DDBJ databases">
        <authorList>
            <person name="Santos R.A.C."/>
            <person name="Steenwyk J.L."/>
            <person name="Rivero-Menendez O."/>
            <person name="Mead M.E."/>
            <person name="Silva L.P."/>
            <person name="Bastos R.W."/>
            <person name="Alastruey-Izquierdo A."/>
            <person name="Goldman G.H."/>
            <person name="Rokas A."/>
        </authorList>
    </citation>
    <scope>NUCLEOTIDE SEQUENCE</scope>
    <source>
        <strain evidence="1">CNM-CM6805</strain>
    </source>
</reference>
<name>A0A8H4HEP2_9EURO</name>
<gene>
    <name evidence="1" type="ORF">CNMCM6805_000396</name>
</gene>
<dbReference type="EMBL" id="JAAAPX010000010">
    <property type="protein sequence ID" value="KAF4243673.1"/>
    <property type="molecule type" value="Genomic_DNA"/>
</dbReference>
<evidence type="ECO:0000313" key="2">
    <source>
        <dbReference type="Proteomes" id="UP000653565"/>
    </source>
</evidence>
<dbReference type="AlphaFoldDB" id="A0A8H4HEP2"/>
<accession>A0A8H4HEP2</accession>
<evidence type="ECO:0000313" key="1">
    <source>
        <dbReference type="EMBL" id="KAF4243673.1"/>
    </source>
</evidence>
<dbReference type="Proteomes" id="UP000653565">
    <property type="component" value="Unassembled WGS sequence"/>
</dbReference>
<organism evidence="1 2">
    <name type="scientific">Aspergillus fumigatiaffinis</name>
    <dbReference type="NCBI Taxonomy" id="340414"/>
    <lineage>
        <taxon>Eukaryota</taxon>
        <taxon>Fungi</taxon>
        <taxon>Dikarya</taxon>
        <taxon>Ascomycota</taxon>
        <taxon>Pezizomycotina</taxon>
        <taxon>Eurotiomycetes</taxon>
        <taxon>Eurotiomycetidae</taxon>
        <taxon>Eurotiales</taxon>
        <taxon>Aspergillaceae</taxon>
        <taxon>Aspergillus</taxon>
        <taxon>Aspergillus subgen. Fumigati</taxon>
    </lineage>
</organism>
<sequence length="330" mass="38769">MISNPAASGKPTILSLPRELRDIIIEYSFLERDPVSIELPNYPTPSPPREKRFEGTKYASHGQRLLHYPLLLVNHQFRAEGWEVLNKLAASRYEADIVFFQRQRLILFMPTQKFPTRFKHARAKFYVLKDDGTRPIESWFYKYRSVSGGALGDCWELYRVLQRFLQCGPPNATHAPADAHILIETLELDVRTRTGIPENLLGPPNITTEDRRFVIPRTQRPRSAEIERLRSLIKETGFDYKMHPDYLVCVLHELLNLLLFYRDGRLIYERVGVLRLLLDGDRVHEWNLDECLEGMYCKEEEQVKWRRFALAHRSQIGFRHLTTRHEEALV</sequence>
<protein>
    <submittedName>
        <fullName evidence="1">Uncharacterized protein</fullName>
    </submittedName>
</protein>
<proteinExistence type="predicted"/>
<reference evidence="1" key="1">
    <citation type="journal article" date="2020" name="bioRxiv">
        <title>Genomic and phenotypic heterogeneity of clinical isolates of the human pathogens Aspergillus fumigatus, Aspergillus lentulus and Aspergillus fumigatiaffinis.</title>
        <authorList>
            <person name="dos Santos R.A.C."/>
            <person name="Steenwyk J.L."/>
            <person name="Rivero-Menendez O."/>
            <person name="Mead M.E."/>
            <person name="Silva L.P."/>
            <person name="Bastos R.W."/>
            <person name="Alastruey-Izquierdo A."/>
            <person name="Goldman G.H."/>
            <person name="Rokas A."/>
        </authorList>
    </citation>
    <scope>NUCLEOTIDE SEQUENCE</scope>
    <source>
        <strain evidence="1">CNM-CM6805</strain>
    </source>
</reference>
<keyword evidence="2" id="KW-1185">Reference proteome</keyword>